<dbReference type="AlphaFoldDB" id="A0AAD9B3D4"/>
<evidence type="ECO:0000256" key="2">
    <source>
        <dbReference type="SAM" id="MobiDB-lite"/>
    </source>
</evidence>
<dbReference type="SMART" id="SM00355">
    <property type="entry name" value="ZnF_C2H2"/>
    <property type="match status" value="2"/>
</dbReference>
<gene>
    <name evidence="4" type="ORF">KUDE01_032090</name>
</gene>
<protein>
    <submittedName>
        <fullName evidence="4">Zinc finger protein 516</fullName>
    </submittedName>
</protein>
<keyword evidence="5" id="KW-1185">Reference proteome</keyword>
<dbReference type="GO" id="GO:0008270">
    <property type="term" value="F:zinc ion binding"/>
    <property type="evidence" value="ECO:0007669"/>
    <property type="project" value="UniProtKB-KW"/>
</dbReference>
<dbReference type="PROSITE" id="PS50157">
    <property type="entry name" value="ZINC_FINGER_C2H2_2"/>
    <property type="match status" value="1"/>
</dbReference>
<name>A0AAD9B3D4_DISEL</name>
<evidence type="ECO:0000313" key="4">
    <source>
        <dbReference type="EMBL" id="KAK1875278.1"/>
    </source>
</evidence>
<sequence>MALGEQRYHDISPVTLQVGGQVSSSLYCGEAGGPWGGQVEAFLVELFRCKLCEFTCSRRGPISTHLLSHRGGGSPYQDLSGGAKQDEDDFLLYNMLISPAPPGSPPPGSPPPGDISGEVAHTCEREGAEPIREEEEVEERGKGDELLLLSLPQELLLPSDSQETPGLSRRRETFQLIQKKSLDLHARRHHSGEAFPCRQCSYSSPDQQLLQRHTRRHHGNTEDPTL</sequence>
<dbReference type="InterPro" id="IPR013087">
    <property type="entry name" value="Znf_C2H2_type"/>
</dbReference>
<feature type="region of interest" description="Disordered" evidence="2">
    <location>
        <begin position="96"/>
        <end position="118"/>
    </location>
</feature>
<dbReference type="EMBL" id="JASDAP010000148">
    <property type="protein sequence ID" value="KAK1875278.1"/>
    <property type="molecule type" value="Genomic_DNA"/>
</dbReference>
<accession>A0AAD9B3D4</accession>
<feature type="region of interest" description="Disordered" evidence="2">
    <location>
        <begin position="193"/>
        <end position="226"/>
    </location>
</feature>
<feature type="compositionally biased region" description="Pro residues" evidence="2">
    <location>
        <begin position="99"/>
        <end position="113"/>
    </location>
</feature>
<dbReference type="PROSITE" id="PS00028">
    <property type="entry name" value="ZINC_FINGER_C2H2_1"/>
    <property type="match status" value="1"/>
</dbReference>
<evidence type="ECO:0000313" key="5">
    <source>
        <dbReference type="Proteomes" id="UP001228049"/>
    </source>
</evidence>
<comment type="caution">
    <text evidence="4">The sequence shown here is derived from an EMBL/GenBank/DDBJ whole genome shotgun (WGS) entry which is preliminary data.</text>
</comment>
<organism evidence="4 5">
    <name type="scientific">Dissostichus eleginoides</name>
    <name type="common">Patagonian toothfish</name>
    <name type="synonym">Dissostichus amissus</name>
    <dbReference type="NCBI Taxonomy" id="100907"/>
    <lineage>
        <taxon>Eukaryota</taxon>
        <taxon>Metazoa</taxon>
        <taxon>Chordata</taxon>
        <taxon>Craniata</taxon>
        <taxon>Vertebrata</taxon>
        <taxon>Euteleostomi</taxon>
        <taxon>Actinopterygii</taxon>
        <taxon>Neopterygii</taxon>
        <taxon>Teleostei</taxon>
        <taxon>Neoteleostei</taxon>
        <taxon>Acanthomorphata</taxon>
        <taxon>Eupercaria</taxon>
        <taxon>Perciformes</taxon>
        <taxon>Notothenioidei</taxon>
        <taxon>Nototheniidae</taxon>
        <taxon>Dissostichus</taxon>
    </lineage>
</organism>
<evidence type="ECO:0000259" key="3">
    <source>
        <dbReference type="PROSITE" id="PS50157"/>
    </source>
</evidence>
<feature type="domain" description="C2H2-type" evidence="3">
    <location>
        <begin position="195"/>
        <end position="222"/>
    </location>
</feature>
<dbReference type="SUPFAM" id="SSF57667">
    <property type="entry name" value="beta-beta-alpha zinc fingers"/>
    <property type="match status" value="1"/>
</dbReference>
<keyword evidence="1" id="KW-0863">Zinc-finger</keyword>
<feature type="compositionally biased region" description="Polar residues" evidence="2">
    <location>
        <begin position="200"/>
        <end position="211"/>
    </location>
</feature>
<evidence type="ECO:0000256" key="1">
    <source>
        <dbReference type="PROSITE-ProRule" id="PRU00042"/>
    </source>
</evidence>
<keyword evidence="1" id="KW-0479">Metal-binding</keyword>
<dbReference type="Gene3D" id="3.30.160.60">
    <property type="entry name" value="Classic Zinc Finger"/>
    <property type="match status" value="1"/>
</dbReference>
<dbReference type="InterPro" id="IPR036236">
    <property type="entry name" value="Znf_C2H2_sf"/>
</dbReference>
<proteinExistence type="predicted"/>
<dbReference type="Proteomes" id="UP001228049">
    <property type="component" value="Unassembled WGS sequence"/>
</dbReference>
<keyword evidence="1" id="KW-0862">Zinc</keyword>
<reference evidence="4" key="1">
    <citation type="submission" date="2023-04" db="EMBL/GenBank/DDBJ databases">
        <title>Chromosome-level genome of Chaenocephalus aceratus.</title>
        <authorList>
            <person name="Park H."/>
        </authorList>
    </citation>
    <scope>NUCLEOTIDE SEQUENCE</scope>
    <source>
        <strain evidence="4">DE</strain>
        <tissue evidence="4">Muscle</tissue>
    </source>
</reference>